<reference evidence="4 5" key="1">
    <citation type="journal article" date="2018" name="Mol. Plant">
        <title>The genome of Artemisia annua provides insight into the evolution of Asteraceae family and artemisinin biosynthesis.</title>
        <authorList>
            <person name="Shen Q."/>
            <person name="Zhang L."/>
            <person name="Liao Z."/>
            <person name="Wang S."/>
            <person name="Yan T."/>
            <person name="Shi P."/>
            <person name="Liu M."/>
            <person name="Fu X."/>
            <person name="Pan Q."/>
            <person name="Wang Y."/>
            <person name="Lv Z."/>
            <person name="Lu X."/>
            <person name="Zhang F."/>
            <person name="Jiang W."/>
            <person name="Ma Y."/>
            <person name="Chen M."/>
            <person name="Hao X."/>
            <person name="Li L."/>
            <person name="Tang Y."/>
            <person name="Lv G."/>
            <person name="Zhou Y."/>
            <person name="Sun X."/>
            <person name="Brodelius P.E."/>
            <person name="Rose J.K.C."/>
            <person name="Tang K."/>
        </authorList>
    </citation>
    <scope>NUCLEOTIDE SEQUENCE [LARGE SCALE GENOMIC DNA]</scope>
    <source>
        <strain evidence="5">cv. Huhao1</strain>
        <tissue evidence="4">Leaf</tissue>
    </source>
</reference>
<evidence type="ECO:0000313" key="5">
    <source>
        <dbReference type="Proteomes" id="UP000245207"/>
    </source>
</evidence>
<dbReference type="SMART" id="SM01387">
    <property type="entry name" value="Ribosomal_S15"/>
    <property type="match status" value="1"/>
</dbReference>
<accession>A0A2U1LCY2</accession>
<evidence type="ECO:0000256" key="2">
    <source>
        <dbReference type="ARBA" id="ARBA00022980"/>
    </source>
</evidence>
<proteinExistence type="inferred from homology"/>
<organism evidence="4 5">
    <name type="scientific">Artemisia annua</name>
    <name type="common">Sweet wormwood</name>
    <dbReference type="NCBI Taxonomy" id="35608"/>
    <lineage>
        <taxon>Eukaryota</taxon>
        <taxon>Viridiplantae</taxon>
        <taxon>Streptophyta</taxon>
        <taxon>Embryophyta</taxon>
        <taxon>Tracheophyta</taxon>
        <taxon>Spermatophyta</taxon>
        <taxon>Magnoliopsida</taxon>
        <taxon>eudicotyledons</taxon>
        <taxon>Gunneridae</taxon>
        <taxon>Pentapetalae</taxon>
        <taxon>asterids</taxon>
        <taxon>campanulids</taxon>
        <taxon>Asterales</taxon>
        <taxon>Asteraceae</taxon>
        <taxon>Asteroideae</taxon>
        <taxon>Anthemideae</taxon>
        <taxon>Artemisiinae</taxon>
        <taxon>Artemisia</taxon>
    </lineage>
</organism>
<keyword evidence="3" id="KW-0687">Ribonucleoprotein</keyword>
<comment type="caution">
    <text evidence="4">The sequence shown here is derived from an EMBL/GenBank/DDBJ whole genome shotgun (WGS) entry which is preliminary data.</text>
</comment>
<gene>
    <name evidence="4" type="ORF">CTI12_AA504840</name>
</gene>
<keyword evidence="5" id="KW-1185">Reference proteome</keyword>
<dbReference type="GO" id="GO:0022627">
    <property type="term" value="C:cytosolic small ribosomal subunit"/>
    <property type="evidence" value="ECO:0007669"/>
    <property type="project" value="TreeGrafter"/>
</dbReference>
<dbReference type="AlphaFoldDB" id="A0A2U1LCY2"/>
<evidence type="ECO:0000256" key="3">
    <source>
        <dbReference type="ARBA" id="ARBA00023274"/>
    </source>
</evidence>
<dbReference type="GO" id="GO:0003735">
    <property type="term" value="F:structural constituent of ribosome"/>
    <property type="evidence" value="ECO:0007669"/>
    <property type="project" value="InterPro"/>
</dbReference>
<evidence type="ECO:0000256" key="1">
    <source>
        <dbReference type="ARBA" id="ARBA00008434"/>
    </source>
</evidence>
<dbReference type="EMBL" id="PKPP01010080">
    <property type="protein sequence ID" value="PWA46841.1"/>
    <property type="molecule type" value="Genomic_DNA"/>
</dbReference>
<dbReference type="InterPro" id="IPR009068">
    <property type="entry name" value="uS15_NS1_RNA-bd_sf"/>
</dbReference>
<name>A0A2U1LCY2_ARTAN</name>
<dbReference type="InterPro" id="IPR023029">
    <property type="entry name" value="Ribosomal_uS15_arc_euk"/>
</dbReference>
<dbReference type="GO" id="GO:0005730">
    <property type="term" value="C:nucleolus"/>
    <property type="evidence" value="ECO:0007669"/>
    <property type="project" value="TreeGrafter"/>
</dbReference>
<dbReference type="InterPro" id="IPR000589">
    <property type="entry name" value="Ribosomal_uS15"/>
</dbReference>
<dbReference type="PANTHER" id="PTHR11885">
    <property type="entry name" value="RIBOSOMAL PROTEIN S15P/S13E"/>
    <property type="match status" value="1"/>
</dbReference>
<dbReference type="Gene3D" id="1.10.287.10">
    <property type="entry name" value="S15/NS1, RNA-binding"/>
    <property type="match status" value="1"/>
</dbReference>
<dbReference type="SUPFAM" id="SSF47060">
    <property type="entry name" value="S15/NS1 RNA-binding domain"/>
    <property type="match status" value="1"/>
</dbReference>
<keyword evidence="2 4" id="KW-0689">Ribosomal protein</keyword>
<dbReference type="GO" id="GO:0006412">
    <property type="term" value="P:translation"/>
    <property type="evidence" value="ECO:0007669"/>
    <property type="project" value="InterPro"/>
</dbReference>
<sequence length="353" mass="40854">MTILPSCERHMRGFNGNITLGFRRHESEEPVEDDIRKFSKIRLDAHGIDKENSVAGSNTVQKHGLASEVPGDIYYYAQQALALMKRLKTNKNDEDAKRDLRRAEGMIRTCTRYHKMNDNLPSDWKYNPATASTLVVKKCKPFQAKTEVIKKGPRIFPPVYNVPLDKEDQETWMKFKKHDEAITALEFISYPIQEKDLTTVKRDDIIVNFIGDFAIDAFNKCCQMYVNKNEDKYLRKAEIRTCKYHKLTTDYVFYMTILAIEQGILGIYDTKVECDFHDGSRTLCKFELTDRKPIVRRSKGAKAIPHVRSTYETLEDGSSSDLKDYVTSGMVRRKTKGGYDFHKPWGVDRALIY</sequence>
<comment type="similarity">
    <text evidence="1">Belongs to the universal ribosomal protein uS15 family.</text>
</comment>
<protein>
    <submittedName>
        <fullName evidence="4">40S ribosomal protein S13</fullName>
    </submittedName>
</protein>
<dbReference type="PANTHER" id="PTHR11885:SF6">
    <property type="entry name" value="SMALL RIBOSOMAL SUBUNIT PROTEIN US15"/>
    <property type="match status" value="1"/>
</dbReference>
<evidence type="ECO:0000313" key="4">
    <source>
        <dbReference type="EMBL" id="PWA46841.1"/>
    </source>
</evidence>
<dbReference type="Proteomes" id="UP000245207">
    <property type="component" value="Unassembled WGS sequence"/>
</dbReference>
<dbReference type="STRING" id="35608.A0A2U1LCY2"/>
<dbReference type="GO" id="GO:0070181">
    <property type="term" value="F:small ribosomal subunit rRNA binding"/>
    <property type="evidence" value="ECO:0007669"/>
    <property type="project" value="TreeGrafter"/>
</dbReference>